<evidence type="ECO:0000256" key="1">
    <source>
        <dbReference type="SAM" id="MobiDB-lite"/>
    </source>
</evidence>
<protein>
    <submittedName>
        <fullName evidence="2">G12835 protein</fullName>
    </submittedName>
</protein>
<feature type="region of interest" description="Disordered" evidence="1">
    <location>
        <begin position="122"/>
        <end position="146"/>
    </location>
</feature>
<dbReference type="EMBL" id="CAXHTA020000020">
    <property type="protein sequence ID" value="CAL5229499.1"/>
    <property type="molecule type" value="Genomic_DNA"/>
</dbReference>
<evidence type="ECO:0000313" key="3">
    <source>
        <dbReference type="Proteomes" id="UP001497392"/>
    </source>
</evidence>
<dbReference type="Proteomes" id="UP001497392">
    <property type="component" value="Unassembled WGS sequence"/>
</dbReference>
<proteinExistence type="predicted"/>
<gene>
    <name evidence="2" type="primary">g12835</name>
    <name evidence="2" type="ORF">VP750_LOCUS11405</name>
</gene>
<keyword evidence="3" id="KW-1185">Reference proteome</keyword>
<accession>A0ABP1GBE9</accession>
<comment type="caution">
    <text evidence="2">The sequence shown here is derived from an EMBL/GenBank/DDBJ whole genome shotgun (WGS) entry which is preliminary data.</text>
</comment>
<reference evidence="2 3" key="1">
    <citation type="submission" date="2024-06" db="EMBL/GenBank/DDBJ databases">
        <authorList>
            <person name="Kraege A."/>
            <person name="Thomma B."/>
        </authorList>
    </citation>
    <scope>NUCLEOTIDE SEQUENCE [LARGE SCALE GENOMIC DNA]</scope>
</reference>
<evidence type="ECO:0000313" key="2">
    <source>
        <dbReference type="EMBL" id="CAL5229499.1"/>
    </source>
</evidence>
<dbReference type="SUPFAM" id="SSF53137">
    <property type="entry name" value="Translational machinery components"/>
    <property type="match status" value="1"/>
</dbReference>
<dbReference type="Gene3D" id="3.30.420.100">
    <property type="match status" value="1"/>
</dbReference>
<name>A0ABP1GBE9_9CHLO</name>
<sequence>MLTKFLRPFHLKLFYSGKHIHASIISKIENKIIISTSSNNRLYRETLGEYAPKNDQTASEAVAKVLLDKLKKKKVASLFWDGHLVFKTTRKKFEQRADHLWHTLEQAAPAYNLRLEREAKADATEKVEEGADRQPVNESALLKPSPLDPEFRREMWDLLSIRDKQRRAVPPQKVPKR</sequence>
<feature type="compositionally biased region" description="Basic and acidic residues" evidence="1">
    <location>
        <begin position="122"/>
        <end position="132"/>
    </location>
</feature>
<organism evidence="2 3">
    <name type="scientific">Coccomyxa viridis</name>
    <dbReference type="NCBI Taxonomy" id="1274662"/>
    <lineage>
        <taxon>Eukaryota</taxon>
        <taxon>Viridiplantae</taxon>
        <taxon>Chlorophyta</taxon>
        <taxon>core chlorophytes</taxon>
        <taxon>Trebouxiophyceae</taxon>
        <taxon>Trebouxiophyceae incertae sedis</taxon>
        <taxon>Coccomyxaceae</taxon>
        <taxon>Coccomyxa</taxon>
    </lineage>
</organism>